<dbReference type="CDD" id="cd00060">
    <property type="entry name" value="FHA"/>
    <property type="match status" value="1"/>
</dbReference>
<feature type="transmembrane region" description="Helical" evidence="2">
    <location>
        <begin position="118"/>
        <end position="138"/>
    </location>
</feature>
<reference evidence="5" key="1">
    <citation type="submission" date="2017-05" db="EMBL/GenBank/DDBJ databases">
        <authorList>
            <person name="Barney B.M."/>
        </authorList>
    </citation>
    <scope>NUCLEOTIDE SEQUENCE [LARGE SCALE GENOMIC DNA]</scope>
    <source>
        <strain evidence="5">PSBB022</strain>
    </source>
</reference>
<dbReference type="RefSeq" id="WP_094984526.1">
    <property type="nucleotide sequence ID" value="NZ_NHNI01000001.1"/>
</dbReference>
<comment type="caution">
    <text evidence="4">The sequence shown here is derived from an EMBL/GenBank/DDBJ whole genome shotgun (WGS) entry which is preliminary data.</text>
</comment>
<feature type="transmembrane region" description="Helical" evidence="2">
    <location>
        <begin position="150"/>
        <end position="171"/>
    </location>
</feature>
<feature type="compositionally biased region" description="Basic and acidic residues" evidence="1">
    <location>
        <begin position="309"/>
        <end position="320"/>
    </location>
</feature>
<accession>A0A266QAU0</accession>
<evidence type="ECO:0000313" key="5">
    <source>
        <dbReference type="Proteomes" id="UP000216101"/>
    </source>
</evidence>
<dbReference type="EMBL" id="NHNI01000001">
    <property type="protein sequence ID" value="OZY87017.1"/>
    <property type="molecule type" value="Genomic_DNA"/>
</dbReference>
<evidence type="ECO:0000256" key="2">
    <source>
        <dbReference type="SAM" id="Phobius"/>
    </source>
</evidence>
<dbReference type="AlphaFoldDB" id="A0A266QAU0"/>
<feature type="transmembrane region" description="Helical" evidence="2">
    <location>
        <begin position="213"/>
        <end position="233"/>
    </location>
</feature>
<keyword evidence="5" id="KW-1185">Reference proteome</keyword>
<dbReference type="InterPro" id="IPR000253">
    <property type="entry name" value="FHA_dom"/>
</dbReference>
<proteinExistence type="predicted"/>
<name>A0A266QAU0_9GAMM</name>
<gene>
    <name evidence="4" type="ORF">CBP51_08520</name>
</gene>
<dbReference type="SUPFAM" id="SSF49879">
    <property type="entry name" value="SMAD/FHA domain"/>
    <property type="match status" value="1"/>
</dbReference>
<sequence length="344" mass="38022">MNHLVFVEQLTPDGEVIHRHKLTQLPIRIGRAYDNDIILDDPHTAAHHARIEHNQLDELIISDLDSFNGITRANSRQGFFVVDGDAVYRLGHTRLRIRTPDYQVAAEQTDFTNHRWEGVLPALAGLVLLVTMGLLTTWLSDLNQGTLSKYLLELVSVVGFALGWSGFWAVFSKLFNGQARFGRHLFIVSLGLTGLELWDYLSSMLAYAFSWETLAHFTVHPLIFISATTLYFHMRTAGNKRPGRLKLYLLALALVGSGISMTKQYQATNHLGDALYLSQLYPPALRISSDISLGEFMADINALQTQVDGNRKDTTDKDEAVATSSNAATSSAGASSDASSSSQP</sequence>
<keyword evidence="2" id="KW-0812">Transmembrane</keyword>
<keyword evidence="2" id="KW-0472">Membrane</keyword>
<organism evidence="4 5">
    <name type="scientific">Cellvibrio mixtus</name>
    <dbReference type="NCBI Taxonomy" id="39650"/>
    <lineage>
        <taxon>Bacteria</taxon>
        <taxon>Pseudomonadati</taxon>
        <taxon>Pseudomonadota</taxon>
        <taxon>Gammaproteobacteria</taxon>
        <taxon>Cellvibrionales</taxon>
        <taxon>Cellvibrionaceae</taxon>
        <taxon>Cellvibrio</taxon>
    </lineage>
</organism>
<dbReference type="InterPro" id="IPR008984">
    <property type="entry name" value="SMAD_FHA_dom_sf"/>
</dbReference>
<evidence type="ECO:0000256" key="1">
    <source>
        <dbReference type="SAM" id="MobiDB-lite"/>
    </source>
</evidence>
<feature type="region of interest" description="Disordered" evidence="1">
    <location>
        <begin position="307"/>
        <end position="344"/>
    </location>
</feature>
<feature type="domain" description="FHA" evidence="3">
    <location>
        <begin position="27"/>
        <end position="77"/>
    </location>
</feature>
<dbReference type="PROSITE" id="PS50006">
    <property type="entry name" value="FHA_DOMAIN"/>
    <property type="match status" value="1"/>
</dbReference>
<dbReference type="Pfam" id="PF00498">
    <property type="entry name" value="FHA"/>
    <property type="match status" value="1"/>
</dbReference>
<evidence type="ECO:0000313" key="4">
    <source>
        <dbReference type="EMBL" id="OZY87017.1"/>
    </source>
</evidence>
<feature type="transmembrane region" description="Helical" evidence="2">
    <location>
        <begin position="183"/>
        <end position="201"/>
    </location>
</feature>
<dbReference type="Gene3D" id="2.60.200.20">
    <property type="match status" value="1"/>
</dbReference>
<evidence type="ECO:0000259" key="3">
    <source>
        <dbReference type="PROSITE" id="PS50006"/>
    </source>
</evidence>
<dbReference type="Proteomes" id="UP000216101">
    <property type="component" value="Unassembled WGS sequence"/>
</dbReference>
<keyword evidence="2" id="KW-1133">Transmembrane helix</keyword>
<protein>
    <recommendedName>
        <fullName evidence="3">FHA domain-containing protein</fullName>
    </recommendedName>
</protein>
<feature type="compositionally biased region" description="Low complexity" evidence="1">
    <location>
        <begin position="321"/>
        <end position="344"/>
    </location>
</feature>